<dbReference type="KEGG" id="vg:29065844"/>
<dbReference type="EMBL" id="KX098389">
    <property type="protein sequence ID" value="ANJ65202.1"/>
    <property type="molecule type" value="Genomic_DNA"/>
</dbReference>
<organism evidence="1 2">
    <name type="scientific">Erwinia phage vB_EamP_Frozen</name>
    <dbReference type="NCBI Taxonomy" id="1852641"/>
    <lineage>
        <taxon>Viruses</taxon>
        <taxon>Duplodnaviria</taxon>
        <taxon>Heunggongvirae</taxon>
        <taxon>Uroviricota</taxon>
        <taxon>Caudoviricetes</taxon>
        <taxon>Schitoviridae</taxon>
        <taxon>Erskinevirinae</taxon>
        <taxon>Johnsonvirus</taxon>
        <taxon>Johnsonvirus frozen</taxon>
    </lineage>
</organism>
<gene>
    <name evidence="1" type="ORF">FROZEN_81</name>
</gene>
<name>A0A191ZCT7_9CAUD</name>
<dbReference type="Proteomes" id="UP000202061">
    <property type="component" value="Segment"/>
</dbReference>
<sequence length="154" mass="16211">MSLFDTGFNYQSSPYGSLQGMDFGMGNTAGTDFTGSLATNNNSFFNTGQQQQSSFGLGNGVGGNGAQGLGLNLPTAQLGLSGLASIGNLWGAFQSNKLANSQFNYAKQVSDTNLANQMKSYNTALSDRATSRASVEGWDDAQTQDYINKNSLSK</sequence>
<evidence type="ECO:0000313" key="2">
    <source>
        <dbReference type="Proteomes" id="UP000202061"/>
    </source>
</evidence>
<reference evidence="1" key="1">
    <citation type="submission" date="2017-06" db="EMBL/GenBank/DDBJ databases">
        <authorList>
            <person name="Berg J.A."/>
            <person name="Peck M.D."/>
            <person name="Grossarth S.E."/>
            <person name="Jarvis T.M."/>
            <person name="Merrill B.D."/>
            <person name="Breakwell D.P."/>
            <person name="Burnett S.H."/>
            <person name="Grose J.H."/>
        </authorList>
    </citation>
    <scope>NUCLEOTIDE SEQUENCE [LARGE SCALE GENOMIC DNA]</scope>
</reference>
<evidence type="ECO:0000313" key="1">
    <source>
        <dbReference type="EMBL" id="ANJ65202.1"/>
    </source>
</evidence>
<proteinExistence type="predicted"/>
<dbReference type="OrthoDB" id="12943at10239"/>
<dbReference type="GeneID" id="29065844"/>
<keyword evidence="2" id="KW-1185">Reference proteome</keyword>
<accession>A0A191ZCT7</accession>
<protein>
    <submittedName>
        <fullName evidence="1">Structural protein</fullName>
    </submittedName>
</protein>
<dbReference type="RefSeq" id="YP_009286202.1">
    <property type="nucleotide sequence ID" value="NC_031062.2"/>
</dbReference>